<dbReference type="OrthoDB" id="5126878at2759"/>
<dbReference type="PANTHER" id="PTHR37534:SF7">
    <property type="entry name" value="TRANSCRIPTIONAL ACTIVATOR PROTEIN UGA3"/>
    <property type="match status" value="1"/>
</dbReference>
<dbReference type="GO" id="GO:0005634">
    <property type="term" value="C:nucleus"/>
    <property type="evidence" value="ECO:0007669"/>
    <property type="project" value="UniProtKB-SubCell"/>
</dbReference>
<gene>
    <name evidence="8" type="ORF">EURHEDRAFT_480926</name>
</gene>
<feature type="domain" description="Zn(2)-C6 fungal-type" evidence="7">
    <location>
        <begin position="28"/>
        <end position="56"/>
    </location>
</feature>
<dbReference type="PROSITE" id="PS50048">
    <property type="entry name" value="ZN2_CY6_FUNGAL_2"/>
    <property type="match status" value="1"/>
</dbReference>
<dbReference type="Gene3D" id="4.10.240.10">
    <property type="entry name" value="Zn(2)-C6 fungal-type DNA-binding domain"/>
    <property type="match status" value="1"/>
</dbReference>
<dbReference type="GO" id="GO:0000976">
    <property type="term" value="F:transcription cis-regulatory region binding"/>
    <property type="evidence" value="ECO:0007669"/>
    <property type="project" value="TreeGrafter"/>
</dbReference>
<accession>A0A017SBN8</accession>
<dbReference type="Proteomes" id="UP000019804">
    <property type="component" value="Unassembled WGS sequence"/>
</dbReference>
<dbReference type="InterPro" id="IPR021858">
    <property type="entry name" value="Fun_TF"/>
</dbReference>
<keyword evidence="9" id="KW-1185">Reference proteome</keyword>
<dbReference type="InterPro" id="IPR001138">
    <property type="entry name" value="Zn2Cys6_DnaBD"/>
</dbReference>
<evidence type="ECO:0000256" key="2">
    <source>
        <dbReference type="ARBA" id="ARBA00023015"/>
    </source>
</evidence>
<keyword evidence="5" id="KW-0539">Nucleus</keyword>
<dbReference type="SUPFAM" id="SSF57701">
    <property type="entry name" value="Zn2/Cys6 DNA-binding domain"/>
    <property type="match status" value="1"/>
</dbReference>
<dbReference type="GO" id="GO:0045944">
    <property type="term" value="P:positive regulation of transcription by RNA polymerase II"/>
    <property type="evidence" value="ECO:0007669"/>
    <property type="project" value="TreeGrafter"/>
</dbReference>
<dbReference type="Pfam" id="PF00172">
    <property type="entry name" value="Zn_clus"/>
    <property type="match status" value="1"/>
</dbReference>
<protein>
    <submittedName>
        <fullName evidence="8">C6 zinc finger domain protein</fullName>
    </submittedName>
</protein>
<dbReference type="EMBL" id="KK088427">
    <property type="protein sequence ID" value="EYE94226.1"/>
    <property type="molecule type" value="Genomic_DNA"/>
</dbReference>
<keyword evidence="2" id="KW-0805">Transcription regulation</keyword>
<proteinExistence type="predicted"/>
<dbReference type="PANTHER" id="PTHR37534">
    <property type="entry name" value="TRANSCRIPTIONAL ACTIVATOR PROTEIN UGA3"/>
    <property type="match status" value="1"/>
</dbReference>
<dbReference type="SMART" id="SM00066">
    <property type="entry name" value="GAL4"/>
    <property type="match status" value="1"/>
</dbReference>
<feature type="region of interest" description="Disordered" evidence="6">
    <location>
        <begin position="81"/>
        <end position="101"/>
    </location>
</feature>
<dbReference type="AlphaFoldDB" id="A0A017SBN8"/>
<evidence type="ECO:0000256" key="4">
    <source>
        <dbReference type="ARBA" id="ARBA00023163"/>
    </source>
</evidence>
<evidence type="ECO:0000256" key="3">
    <source>
        <dbReference type="ARBA" id="ARBA00023125"/>
    </source>
</evidence>
<evidence type="ECO:0000313" key="8">
    <source>
        <dbReference type="EMBL" id="EYE94226.1"/>
    </source>
</evidence>
<dbReference type="PROSITE" id="PS00463">
    <property type="entry name" value="ZN2_CY6_FUNGAL_1"/>
    <property type="match status" value="1"/>
</dbReference>
<dbReference type="STRING" id="1388766.A0A017SBN8"/>
<dbReference type="CDD" id="cd00067">
    <property type="entry name" value="GAL4"/>
    <property type="match status" value="1"/>
</dbReference>
<dbReference type="RefSeq" id="XP_040637914.1">
    <property type="nucleotide sequence ID" value="XM_040785496.1"/>
</dbReference>
<dbReference type="GO" id="GO:0008270">
    <property type="term" value="F:zinc ion binding"/>
    <property type="evidence" value="ECO:0007669"/>
    <property type="project" value="InterPro"/>
</dbReference>
<evidence type="ECO:0000256" key="6">
    <source>
        <dbReference type="SAM" id="MobiDB-lite"/>
    </source>
</evidence>
<sequence length="661" mass="72960">MSQPIAPVDAMANKPPRKRNVITRGRTGCLTCRKRRLKCDENKPGCNNCRRIKAVCEGYNQKITFKDQTNLTVEKAKKAARKKARASDAANEDTNSDDTLSFSAEEVSSTTTVTQQASFPSAQFVNCSVGLTSPETVRNDSFDSQDGLVLQGALLETPPMSTDDFLSSPVMTSLNTGYLTPTSPASIDFLPSPTQGVPNATLSLVGAFEFPEDYTYFQYSAGGSFASISKVLPLAELFQSEPMSSHVYDAAIALAALTLSNSKSEPANARSIRRHAFHHSLKAIQSLQNDISQTGKLRASTSSNSLHVDTTLSLFATIMLAANFELQRNSVLHWHSHMRGAALCLNVAYPELMKKNTGMLLIRAFSRMALLLRLYNEEYSVTTSRFMPEHLSTWLNELLRDSSSLHDRILLFVEEVTALEIKKREHPSLKTAMAESEDLLRRLRKWRNDLPPSDIPVDDHTGASLTISTTANPSTLIRIPALHFPNSSDPCIAAVNYASYLCTRMRALTRYAQNHNCPNTLDRILPPETEQTALTICRIAASNPPSHFGDSFTYSYGMLPSVVGAYRWSSNPSLRAWAKHWLMGYRMTKEGIWNIGYTLKLIKKMDSEAQGDRQAFVAIRVIDEPVDASPEAEEGGGEGPFKAVLSTRGVEGPRSDIIMVS</sequence>
<keyword evidence="3" id="KW-0238">DNA-binding</keyword>
<dbReference type="Pfam" id="PF11951">
    <property type="entry name" value="Fungal_trans_2"/>
    <property type="match status" value="1"/>
</dbReference>
<comment type="subcellular location">
    <subcellularLocation>
        <location evidence="1">Nucleus</location>
    </subcellularLocation>
</comment>
<evidence type="ECO:0000256" key="1">
    <source>
        <dbReference type="ARBA" id="ARBA00004123"/>
    </source>
</evidence>
<evidence type="ECO:0000259" key="7">
    <source>
        <dbReference type="PROSITE" id="PS50048"/>
    </source>
</evidence>
<reference evidence="9" key="1">
    <citation type="journal article" date="2014" name="Nat. Commun.">
        <title>Genomic adaptations of the halophilic Dead Sea filamentous fungus Eurotium rubrum.</title>
        <authorList>
            <person name="Kis-Papo T."/>
            <person name="Weig A.R."/>
            <person name="Riley R."/>
            <person name="Persoh D."/>
            <person name="Salamov A."/>
            <person name="Sun H."/>
            <person name="Lipzen A."/>
            <person name="Wasser S.P."/>
            <person name="Rambold G."/>
            <person name="Grigoriev I.V."/>
            <person name="Nevo E."/>
        </authorList>
    </citation>
    <scope>NUCLEOTIDE SEQUENCE [LARGE SCALE GENOMIC DNA]</scope>
    <source>
        <strain evidence="9">CBS 135680</strain>
    </source>
</reference>
<dbReference type="HOGENOM" id="CLU_401720_0_0_1"/>
<name>A0A017SBN8_ASPRC</name>
<evidence type="ECO:0000256" key="5">
    <source>
        <dbReference type="ARBA" id="ARBA00023242"/>
    </source>
</evidence>
<dbReference type="InterPro" id="IPR036864">
    <property type="entry name" value="Zn2-C6_fun-type_DNA-bd_sf"/>
</dbReference>
<dbReference type="GeneID" id="63700620"/>
<dbReference type="GO" id="GO:0000981">
    <property type="term" value="F:DNA-binding transcription factor activity, RNA polymerase II-specific"/>
    <property type="evidence" value="ECO:0007669"/>
    <property type="project" value="InterPro"/>
</dbReference>
<organism evidence="8 9">
    <name type="scientific">Aspergillus ruber (strain CBS 135680)</name>
    <dbReference type="NCBI Taxonomy" id="1388766"/>
    <lineage>
        <taxon>Eukaryota</taxon>
        <taxon>Fungi</taxon>
        <taxon>Dikarya</taxon>
        <taxon>Ascomycota</taxon>
        <taxon>Pezizomycotina</taxon>
        <taxon>Eurotiomycetes</taxon>
        <taxon>Eurotiomycetidae</taxon>
        <taxon>Eurotiales</taxon>
        <taxon>Aspergillaceae</taxon>
        <taxon>Aspergillus</taxon>
        <taxon>Aspergillus subgen. Aspergillus</taxon>
    </lineage>
</organism>
<keyword evidence="4" id="KW-0804">Transcription</keyword>
<evidence type="ECO:0000313" key="9">
    <source>
        <dbReference type="Proteomes" id="UP000019804"/>
    </source>
</evidence>